<keyword evidence="4 6" id="KW-1133">Transmembrane helix</keyword>
<evidence type="ECO:0000256" key="5">
    <source>
        <dbReference type="ARBA" id="ARBA00023136"/>
    </source>
</evidence>
<evidence type="ECO:0000256" key="1">
    <source>
        <dbReference type="ARBA" id="ARBA00004651"/>
    </source>
</evidence>
<feature type="transmembrane region" description="Helical" evidence="6">
    <location>
        <begin position="71"/>
        <end position="93"/>
    </location>
</feature>
<dbReference type="RefSeq" id="WP_273619845.1">
    <property type="nucleotide sequence ID" value="NZ_CP117418.1"/>
</dbReference>
<name>A0ABY7U242_9SPHN</name>
<feature type="transmembrane region" description="Helical" evidence="6">
    <location>
        <begin position="129"/>
        <end position="151"/>
    </location>
</feature>
<organism evidence="7 8">
    <name type="scientific">Novosphingobium humi</name>
    <dbReference type="NCBI Taxonomy" id="2282397"/>
    <lineage>
        <taxon>Bacteria</taxon>
        <taxon>Pseudomonadati</taxon>
        <taxon>Pseudomonadota</taxon>
        <taxon>Alphaproteobacteria</taxon>
        <taxon>Sphingomonadales</taxon>
        <taxon>Sphingomonadaceae</taxon>
        <taxon>Novosphingobium</taxon>
    </lineage>
</organism>
<dbReference type="Proteomes" id="UP001218231">
    <property type="component" value="Plasmid unnamed1"/>
</dbReference>
<proteinExistence type="predicted"/>
<feature type="transmembrane region" description="Helical" evidence="6">
    <location>
        <begin position="157"/>
        <end position="178"/>
    </location>
</feature>
<keyword evidence="2" id="KW-1003">Cell membrane</keyword>
<dbReference type="InterPro" id="IPR001123">
    <property type="entry name" value="LeuE-type"/>
</dbReference>
<geneLocation type="plasmid" evidence="7 8">
    <name>unnamed1</name>
</geneLocation>
<dbReference type="PANTHER" id="PTHR30086:SF20">
    <property type="entry name" value="ARGININE EXPORTER PROTEIN ARGO-RELATED"/>
    <property type="match status" value="1"/>
</dbReference>
<protein>
    <submittedName>
        <fullName evidence="7">LysE family translocator</fullName>
    </submittedName>
</protein>
<dbReference type="PIRSF" id="PIRSF006324">
    <property type="entry name" value="LeuE"/>
    <property type="match status" value="1"/>
</dbReference>
<gene>
    <name evidence="7" type="ORF">PQ457_21540</name>
</gene>
<keyword evidence="5 6" id="KW-0472">Membrane</keyword>
<keyword evidence="8" id="KW-1185">Reference proteome</keyword>
<accession>A0ABY7U242</accession>
<dbReference type="EMBL" id="CP117418">
    <property type="protein sequence ID" value="WCT79573.1"/>
    <property type="molecule type" value="Genomic_DNA"/>
</dbReference>
<evidence type="ECO:0000313" key="7">
    <source>
        <dbReference type="EMBL" id="WCT79573.1"/>
    </source>
</evidence>
<reference evidence="7 8" key="1">
    <citation type="submission" date="2023-02" db="EMBL/GenBank/DDBJ databases">
        <title>Genome sequence of Novosphingobium humi KACC 19094.</title>
        <authorList>
            <person name="Kim S."/>
            <person name="Heo J."/>
            <person name="Kwon S.-W."/>
        </authorList>
    </citation>
    <scope>NUCLEOTIDE SEQUENCE [LARGE SCALE GENOMIC DNA]</scope>
    <source>
        <strain evidence="7 8">KACC 19094</strain>
        <plasmid evidence="7 8">unnamed1</plasmid>
    </source>
</reference>
<evidence type="ECO:0000256" key="6">
    <source>
        <dbReference type="SAM" id="Phobius"/>
    </source>
</evidence>
<feature type="transmembrane region" description="Helical" evidence="6">
    <location>
        <begin position="6"/>
        <end position="29"/>
    </location>
</feature>
<evidence type="ECO:0000313" key="8">
    <source>
        <dbReference type="Proteomes" id="UP001218231"/>
    </source>
</evidence>
<keyword evidence="7" id="KW-0614">Plasmid</keyword>
<keyword evidence="3 6" id="KW-0812">Transmembrane</keyword>
<dbReference type="Pfam" id="PF01810">
    <property type="entry name" value="LysE"/>
    <property type="match status" value="1"/>
</dbReference>
<evidence type="ECO:0000256" key="4">
    <source>
        <dbReference type="ARBA" id="ARBA00022989"/>
    </source>
</evidence>
<dbReference type="PANTHER" id="PTHR30086">
    <property type="entry name" value="ARGININE EXPORTER PROTEIN ARGO"/>
    <property type="match status" value="1"/>
</dbReference>
<sequence length="208" mass="21887">MANLPLFLAFVASAALLTITPGLDTVMVLRTASVEGRRPAAMAAGGIALGCLIWGAAVSLGLGALLQASQIAYTAVKLAGAAYLLWLGVKLLINPRKSLEMSGDFSPPKGQDSFRRGFLTNLLNPKMGVFYITFLPQFVPAGVSVAAYTFFLAGVHVLLAFVWFALLIAATVPLSGFLRRPGAVPLLDRLTGGLFFAFGLRLATSSAR</sequence>
<comment type="subcellular location">
    <subcellularLocation>
        <location evidence="1">Cell membrane</location>
        <topology evidence="1">Multi-pass membrane protein</topology>
    </subcellularLocation>
</comment>
<feature type="transmembrane region" description="Helical" evidence="6">
    <location>
        <begin position="41"/>
        <end position="65"/>
    </location>
</feature>
<evidence type="ECO:0000256" key="2">
    <source>
        <dbReference type="ARBA" id="ARBA00022475"/>
    </source>
</evidence>
<evidence type="ECO:0000256" key="3">
    <source>
        <dbReference type="ARBA" id="ARBA00022692"/>
    </source>
</evidence>